<dbReference type="EMBL" id="PDUD01000024">
    <property type="protein sequence ID" value="PHN04878.1"/>
    <property type="molecule type" value="Genomic_DNA"/>
</dbReference>
<organism evidence="2 3">
    <name type="scientific">Flavilitoribacter nigricans (strain ATCC 23147 / DSM 23189 / NBRC 102662 / NCIMB 1420 / SS-2)</name>
    <name type="common">Lewinella nigricans</name>
    <dbReference type="NCBI Taxonomy" id="1122177"/>
    <lineage>
        <taxon>Bacteria</taxon>
        <taxon>Pseudomonadati</taxon>
        <taxon>Bacteroidota</taxon>
        <taxon>Saprospiria</taxon>
        <taxon>Saprospirales</taxon>
        <taxon>Lewinellaceae</taxon>
        <taxon>Flavilitoribacter</taxon>
    </lineage>
</organism>
<sequence length="77" mass="8242">MSIVQKHKKIPAKAPLNILLTRKSGVTGKNSGNALSNGKTNKSGPHPGPGCFFGIINDPIQEYQLNSGEKPWSNSKN</sequence>
<comment type="caution">
    <text evidence="2">The sequence shown here is derived from an EMBL/GenBank/DDBJ whole genome shotgun (WGS) entry which is preliminary data.</text>
</comment>
<reference evidence="2 3" key="1">
    <citation type="submission" date="2017-10" db="EMBL/GenBank/DDBJ databases">
        <title>The draft genome sequence of Lewinella nigricans NBRC 102662.</title>
        <authorList>
            <person name="Wang K."/>
        </authorList>
    </citation>
    <scope>NUCLEOTIDE SEQUENCE [LARGE SCALE GENOMIC DNA]</scope>
    <source>
        <strain evidence="2 3">NBRC 102662</strain>
    </source>
</reference>
<accession>A0A2D0N918</accession>
<dbReference type="AlphaFoldDB" id="A0A2D0N918"/>
<evidence type="ECO:0000313" key="3">
    <source>
        <dbReference type="Proteomes" id="UP000223913"/>
    </source>
</evidence>
<gene>
    <name evidence="2" type="ORF">CRP01_20440</name>
</gene>
<feature type="compositionally biased region" description="Polar residues" evidence="1">
    <location>
        <begin position="27"/>
        <end position="43"/>
    </location>
</feature>
<evidence type="ECO:0000256" key="1">
    <source>
        <dbReference type="SAM" id="MobiDB-lite"/>
    </source>
</evidence>
<evidence type="ECO:0000313" key="2">
    <source>
        <dbReference type="EMBL" id="PHN04878.1"/>
    </source>
</evidence>
<keyword evidence="3" id="KW-1185">Reference proteome</keyword>
<dbReference type="Proteomes" id="UP000223913">
    <property type="component" value="Unassembled WGS sequence"/>
</dbReference>
<name>A0A2D0N918_FLAN2</name>
<feature type="region of interest" description="Disordered" evidence="1">
    <location>
        <begin position="23"/>
        <end position="51"/>
    </location>
</feature>
<proteinExistence type="predicted"/>
<protein>
    <submittedName>
        <fullName evidence="2">Uncharacterized protein</fullName>
    </submittedName>
</protein>